<organism evidence="1 2">
    <name type="scientific">Candidatus Kaiserbacteria bacterium GW2011_GWA2_49_19</name>
    <dbReference type="NCBI Taxonomy" id="1618669"/>
    <lineage>
        <taxon>Bacteria</taxon>
        <taxon>Candidatus Kaiseribacteriota</taxon>
    </lineage>
</organism>
<evidence type="ECO:0000313" key="1">
    <source>
        <dbReference type="EMBL" id="KKW08236.1"/>
    </source>
</evidence>
<evidence type="ECO:0000313" key="2">
    <source>
        <dbReference type="Proteomes" id="UP000033965"/>
    </source>
</evidence>
<accession>A0A0G1VP50</accession>
<gene>
    <name evidence="1" type="ORF">UY44_C0014G0023</name>
</gene>
<dbReference type="AlphaFoldDB" id="A0A0G1VP50"/>
<sequence>MALKNLLVKSFLMVNGRKLISAAALLAAVGLLSASIGLGGVLNIDNKTVTNFKFFLGTLKTFANVAITDDQIRGLFNLTVGGASTGADVSYGLLVLSAMNEFDLIDMVSSQVYKEKARDYFDSVIDSRLDMVDRGGDIGFDMITVFFKLIKQGGASATPLTTLSLNSFAITGKTIAIFNTLNVLRQEKLYDGIWRYFDSRRGGENHQIAWEDAKAEMGFAVGPELIKAKFLSGSGVSQDTKADVLGKISLQFAALWNTWGQKTDAFGIKPEFKEKFAGEISSIISTGLNSSQLTQSQPKSFLDKAAVEIARLKNLLASLVDQINFKAAAF</sequence>
<name>A0A0G1VP50_9BACT</name>
<comment type="caution">
    <text evidence="1">The sequence shown here is derived from an EMBL/GenBank/DDBJ whole genome shotgun (WGS) entry which is preliminary data.</text>
</comment>
<reference evidence="1 2" key="1">
    <citation type="journal article" date="2015" name="Nature">
        <title>rRNA introns, odd ribosomes, and small enigmatic genomes across a large radiation of phyla.</title>
        <authorList>
            <person name="Brown C.T."/>
            <person name="Hug L.A."/>
            <person name="Thomas B.C."/>
            <person name="Sharon I."/>
            <person name="Castelle C.J."/>
            <person name="Singh A."/>
            <person name="Wilkins M.J."/>
            <person name="Williams K.H."/>
            <person name="Banfield J.F."/>
        </authorList>
    </citation>
    <scope>NUCLEOTIDE SEQUENCE [LARGE SCALE GENOMIC DNA]</scope>
</reference>
<protein>
    <submittedName>
        <fullName evidence="1">Uncharacterized protein</fullName>
    </submittedName>
</protein>
<dbReference type="EMBL" id="LCPZ01000014">
    <property type="protein sequence ID" value="KKW08236.1"/>
    <property type="molecule type" value="Genomic_DNA"/>
</dbReference>
<proteinExistence type="predicted"/>
<dbReference type="Proteomes" id="UP000033965">
    <property type="component" value="Unassembled WGS sequence"/>
</dbReference>